<feature type="domain" description="Sigma-54 factor interaction" evidence="7">
    <location>
        <begin position="145"/>
        <end position="375"/>
    </location>
</feature>
<dbReference type="PANTHER" id="PTHR32071">
    <property type="entry name" value="TRANSCRIPTIONAL REGULATORY PROTEIN"/>
    <property type="match status" value="1"/>
</dbReference>
<dbReference type="InterPro" id="IPR058031">
    <property type="entry name" value="AAA_lid_NorR"/>
</dbReference>
<evidence type="ECO:0000313" key="9">
    <source>
        <dbReference type="EMBL" id="GAW91108.1"/>
    </source>
</evidence>
<feature type="domain" description="PAS" evidence="8">
    <location>
        <begin position="6"/>
        <end position="48"/>
    </location>
</feature>
<evidence type="ECO:0000313" key="10">
    <source>
        <dbReference type="Proteomes" id="UP000197032"/>
    </source>
</evidence>
<dbReference type="Gene3D" id="3.30.450.20">
    <property type="entry name" value="PAS domain"/>
    <property type="match status" value="1"/>
</dbReference>
<dbReference type="InterPro" id="IPR009057">
    <property type="entry name" value="Homeodomain-like_sf"/>
</dbReference>
<dbReference type="CDD" id="cd00009">
    <property type="entry name" value="AAA"/>
    <property type="match status" value="1"/>
</dbReference>
<keyword evidence="5" id="KW-0804">Transcription</keyword>
<gene>
    <name evidence="9" type="ORF">KKC1_02700</name>
</gene>
<organism evidence="9 10">
    <name type="scientific">Calderihabitans maritimus</name>
    <dbReference type="NCBI Taxonomy" id="1246530"/>
    <lineage>
        <taxon>Bacteria</taxon>
        <taxon>Bacillati</taxon>
        <taxon>Bacillota</taxon>
        <taxon>Clostridia</taxon>
        <taxon>Neomoorellales</taxon>
        <taxon>Calderihabitantaceae</taxon>
        <taxon>Calderihabitans</taxon>
    </lineage>
</organism>
<dbReference type="Pfam" id="PF25601">
    <property type="entry name" value="AAA_lid_14"/>
    <property type="match status" value="1"/>
</dbReference>
<dbReference type="Pfam" id="PF02954">
    <property type="entry name" value="HTH_8"/>
    <property type="match status" value="1"/>
</dbReference>
<dbReference type="EMBL" id="BDGJ01000005">
    <property type="protein sequence ID" value="GAW91108.1"/>
    <property type="molecule type" value="Genomic_DNA"/>
</dbReference>
<feature type="coiled-coil region" evidence="6">
    <location>
        <begin position="104"/>
        <end position="131"/>
    </location>
</feature>
<dbReference type="Pfam" id="PF00989">
    <property type="entry name" value="PAS"/>
    <property type="match status" value="1"/>
</dbReference>
<dbReference type="AlphaFoldDB" id="A0A1Z5HNS7"/>
<dbReference type="Gene3D" id="1.10.8.60">
    <property type="match status" value="1"/>
</dbReference>
<dbReference type="SMART" id="SM00382">
    <property type="entry name" value="AAA"/>
    <property type="match status" value="1"/>
</dbReference>
<keyword evidence="3" id="KW-0805">Transcription regulation</keyword>
<dbReference type="GO" id="GO:0006355">
    <property type="term" value="P:regulation of DNA-templated transcription"/>
    <property type="evidence" value="ECO:0007669"/>
    <property type="project" value="InterPro"/>
</dbReference>
<dbReference type="SUPFAM" id="SSF55785">
    <property type="entry name" value="PYP-like sensor domain (PAS domain)"/>
    <property type="match status" value="1"/>
</dbReference>
<dbReference type="OrthoDB" id="9803970at2"/>
<dbReference type="Pfam" id="PF00158">
    <property type="entry name" value="Sigma54_activat"/>
    <property type="match status" value="1"/>
</dbReference>
<dbReference type="InterPro" id="IPR013767">
    <property type="entry name" value="PAS_fold"/>
</dbReference>
<comment type="caution">
    <text evidence="9">The sequence shown here is derived from an EMBL/GenBank/DDBJ whole genome shotgun (WGS) entry which is preliminary data.</text>
</comment>
<dbReference type="PROSITE" id="PS00688">
    <property type="entry name" value="SIGMA54_INTERACT_3"/>
    <property type="match status" value="1"/>
</dbReference>
<dbReference type="InterPro" id="IPR025943">
    <property type="entry name" value="Sigma_54_int_dom_ATP-bd_2"/>
</dbReference>
<dbReference type="InterPro" id="IPR002078">
    <property type="entry name" value="Sigma_54_int"/>
</dbReference>
<keyword evidence="6" id="KW-0175">Coiled coil</keyword>
<keyword evidence="1" id="KW-0547">Nucleotide-binding</keyword>
<dbReference type="PROSITE" id="PS00675">
    <property type="entry name" value="SIGMA54_INTERACT_1"/>
    <property type="match status" value="1"/>
</dbReference>
<evidence type="ECO:0000256" key="4">
    <source>
        <dbReference type="ARBA" id="ARBA00023125"/>
    </source>
</evidence>
<proteinExistence type="predicted"/>
<dbReference type="PROSITE" id="PS00676">
    <property type="entry name" value="SIGMA54_INTERACT_2"/>
    <property type="match status" value="1"/>
</dbReference>
<dbReference type="InterPro" id="IPR035965">
    <property type="entry name" value="PAS-like_dom_sf"/>
</dbReference>
<evidence type="ECO:0000256" key="2">
    <source>
        <dbReference type="ARBA" id="ARBA00022840"/>
    </source>
</evidence>
<dbReference type="PROSITE" id="PS50045">
    <property type="entry name" value="SIGMA54_INTERACT_4"/>
    <property type="match status" value="1"/>
</dbReference>
<dbReference type="RefSeq" id="WP_088552696.1">
    <property type="nucleotide sequence ID" value="NZ_BDGJ01000005.1"/>
</dbReference>
<dbReference type="PROSITE" id="PS50112">
    <property type="entry name" value="PAS"/>
    <property type="match status" value="1"/>
</dbReference>
<dbReference type="InterPro" id="IPR003593">
    <property type="entry name" value="AAA+_ATPase"/>
</dbReference>
<keyword evidence="10" id="KW-1185">Reference proteome</keyword>
<dbReference type="SUPFAM" id="SSF52540">
    <property type="entry name" value="P-loop containing nucleoside triphosphate hydrolases"/>
    <property type="match status" value="1"/>
</dbReference>
<evidence type="ECO:0000256" key="6">
    <source>
        <dbReference type="SAM" id="Coils"/>
    </source>
</evidence>
<dbReference type="CDD" id="cd00130">
    <property type="entry name" value="PAS"/>
    <property type="match status" value="1"/>
</dbReference>
<protein>
    <submittedName>
        <fullName evidence="9">Fis family transcriptional regulator</fullName>
    </submittedName>
</protein>
<evidence type="ECO:0000256" key="1">
    <source>
        <dbReference type="ARBA" id="ARBA00022741"/>
    </source>
</evidence>
<evidence type="ECO:0000259" key="7">
    <source>
        <dbReference type="PROSITE" id="PS50045"/>
    </source>
</evidence>
<evidence type="ECO:0000256" key="5">
    <source>
        <dbReference type="ARBA" id="ARBA00023163"/>
    </source>
</evidence>
<dbReference type="Gene3D" id="1.10.10.60">
    <property type="entry name" value="Homeodomain-like"/>
    <property type="match status" value="1"/>
</dbReference>
<dbReference type="PRINTS" id="PR01590">
    <property type="entry name" value="HTHFIS"/>
</dbReference>
<dbReference type="SUPFAM" id="SSF46689">
    <property type="entry name" value="Homeodomain-like"/>
    <property type="match status" value="1"/>
</dbReference>
<dbReference type="PANTHER" id="PTHR32071:SF57">
    <property type="entry name" value="C4-DICARBOXYLATE TRANSPORT TRANSCRIPTIONAL REGULATORY PROTEIN DCTD"/>
    <property type="match status" value="1"/>
</dbReference>
<evidence type="ECO:0000256" key="3">
    <source>
        <dbReference type="ARBA" id="ARBA00023015"/>
    </source>
</evidence>
<reference evidence="10" key="1">
    <citation type="journal article" date="2017" name="Appl. Environ. Microbiol.">
        <title>Genomic analysis of Calderihabitans maritimus KKC1, a thermophilic hydrogenogenic carboxydotrophic bacterium isolated from marine sediment.</title>
        <authorList>
            <person name="Omae K."/>
            <person name="Yoneda Y."/>
            <person name="Fukuyama Y."/>
            <person name="Yoshida T."/>
            <person name="Sako Y."/>
        </authorList>
    </citation>
    <scope>NUCLEOTIDE SEQUENCE [LARGE SCALE GENOMIC DNA]</scope>
    <source>
        <strain evidence="10">KKC1</strain>
    </source>
</reference>
<dbReference type="InterPro" id="IPR025944">
    <property type="entry name" value="Sigma_54_int_dom_CS"/>
</dbReference>
<name>A0A1Z5HNS7_9FIRM</name>
<dbReference type="InterPro" id="IPR027417">
    <property type="entry name" value="P-loop_NTPase"/>
</dbReference>
<dbReference type="Proteomes" id="UP000197032">
    <property type="component" value="Unassembled WGS sequence"/>
</dbReference>
<dbReference type="GO" id="GO:0043565">
    <property type="term" value="F:sequence-specific DNA binding"/>
    <property type="evidence" value="ECO:0007669"/>
    <property type="project" value="InterPro"/>
</dbReference>
<accession>A0A1Z5HNS7</accession>
<keyword evidence="4" id="KW-0238">DNA-binding</keyword>
<dbReference type="InterPro" id="IPR025662">
    <property type="entry name" value="Sigma_54_int_dom_ATP-bd_1"/>
</dbReference>
<evidence type="ECO:0000259" key="8">
    <source>
        <dbReference type="PROSITE" id="PS50112"/>
    </source>
</evidence>
<sequence length="460" mass="51862">MEDNFLENLVFLAAESLPIGILVVDEVGKIIYLNKAFQNLAGIPNEAVKKNINDVMEETLMSQVLKTGEIVTKIIFTANGQEAVLEERPLFHNGKLVGGISLLISQEVRSIQMLKHKLSLLEQEIEHYQERLAVRNIPDKHFQPFISNNPKMQEVVKLAERVAASDVNILITGETGTGKDLLSTAIHHKSKRANRPFIKINCAAIPANLLESELFGYEGGAFTSARSTGKPGKFELAHKGTIFLDEIGDMPLEMQAKILRVIQEREFERVGGTKPIKVDVRIIAATNRDLKDMVDKKLFREDLYFRLNVVELHLPPLRERREDIPYLIRTILAKLCHRYEIPAPEIDPAAFQMLMNYDWPGNVRELENVLERAINLAPSRYIGPEHLPPALRDGMPVGEMDPKGLLGMMVDNFEKQKIIDALKATGGNKVRAAKMLGISRTGLYKKLRKYGLLTKVYTKK</sequence>
<dbReference type="FunFam" id="3.40.50.300:FF:000006">
    <property type="entry name" value="DNA-binding transcriptional regulator NtrC"/>
    <property type="match status" value="1"/>
</dbReference>
<dbReference type="Gene3D" id="3.40.50.300">
    <property type="entry name" value="P-loop containing nucleotide triphosphate hydrolases"/>
    <property type="match status" value="1"/>
</dbReference>
<keyword evidence="2" id="KW-0067">ATP-binding</keyword>
<dbReference type="InterPro" id="IPR000014">
    <property type="entry name" value="PAS"/>
</dbReference>
<dbReference type="InterPro" id="IPR002197">
    <property type="entry name" value="HTH_Fis"/>
</dbReference>
<dbReference type="GO" id="GO:0005524">
    <property type="term" value="F:ATP binding"/>
    <property type="evidence" value="ECO:0007669"/>
    <property type="project" value="UniProtKB-KW"/>
</dbReference>